<name>A0A0T9DKF1_MYCTX</name>
<evidence type="ECO:0000313" key="7">
    <source>
        <dbReference type="Proteomes" id="UP000048948"/>
    </source>
</evidence>
<dbReference type="AlphaFoldDB" id="A0A0T9DKF1"/>
<dbReference type="EMBL" id="CNGE01000291">
    <property type="protein sequence ID" value="CKS41178.1"/>
    <property type="molecule type" value="Genomic_DNA"/>
</dbReference>
<reference evidence="3" key="2">
    <citation type="submission" date="2015-03" db="EMBL/GenBank/DDBJ databases">
        <authorList>
            <consortium name="Pathogen Informatics"/>
            <person name="Murphy D."/>
        </authorList>
    </citation>
    <scope>NUCLEOTIDE SEQUENCE</scope>
    <source>
        <strain evidence="3">N09902308</strain>
    </source>
</reference>
<evidence type="ECO:0000313" key="1">
    <source>
        <dbReference type="EMBL" id="CFE48862.1"/>
    </source>
</evidence>
<reference evidence="4 8" key="3">
    <citation type="submission" date="2018-08" db="EMBL/GenBank/DDBJ databases">
        <authorList>
            <person name="Fokvardsen B D."/>
            <person name="Norman A."/>
        </authorList>
    </citation>
    <scope>NUCLEOTIDE SEQUENCE [LARGE SCALE GENOMIC DNA]</scope>
    <source>
        <strain evidence="4 8">DKC2</strain>
    </source>
</reference>
<sequence>MPGGAQKHDVIAGGDEIQGAQMCDGVAFEATSMLKVELFQRLPSREAGGADAALTTMGLPG</sequence>
<dbReference type="EMBL" id="CFOE01001198">
    <property type="protein sequence ID" value="CFE48862.1"/>
    <property type="molecule type" value="Genomic_DNA"/>
</dbReference>
<evidence type="ECO:0000313" key="5">
    <source>
        <dbReference type="Proteomes" id="UP000039021"/>
    </source>
</evidence>
<dbReference type="EMBL" id="CSBK01000070">
    <property type="protein sequence ID" value="COW88948.1"/>
    <property type="molecule type" value="Genomic_DNA"/>
</dbReference>
<dbReference type="Proteomes" id="UP000300237">
    <property type="component" value="Chromosome"/>
</dbReference>
<proteinExistence type="predicted"/>
<evidence type="ECO:0000313" key="8">
    <source>
        <dbReference type="Proteomes" id="UP000300237"/>
    </source>
</evidence>
<evidence type="ECO:0000313" key="6">
    <source>
        <dbReference type="Proteomes" id="UP000048289"/>
    </source>
</evidence>
<accession>A0A0T9DKF1</accession>
<organism evidence="3 5">
    <name type="scientific">Mycobacterium tuberculosis</name>
    <dbReference type="NCBI Taxonomy" id="1773"/>
    <lineage>
        <taxon>Bacteria</taxon>
        <taxon>Bacillati</taxon>
        <taxon>Actinomycetota</taxon>
        <taxon>Actinomycetes</taxon>
        <taxon>Mycobacteriales</taxon>
        <taxon>Mycobacteriaceae</taxon>
        <taxon>Mycobacterium</taxon>
        <taxon>Mycobacterium tuberculosis complex</taxon>
    </lineage>
</organism>
<dbReference type="EMBL" id="LR027516">
    <property type="protein sequence ID" value="VCU51227.1"/>
    <property type="molecule type" value="Genomic_DNA"/>
</dbReference>
<dbReference type="Proteomes" id="UP000039021">
    <property type="component" value="Unassembled WGS sequence"/>
</dbReference>
<evidence type="ECO:0000313" key="3">
    <source>
        <dbReference type="EMBL" id="COW88948.1"/>
    </source>
</evidence>
<reference evidence="5 6" key="1">
    <citation type="submission" date="2015-03" db="EMBL/GenBank/DDBJ databases">
        <authorList>
            <consortium name="Pathogen Informatics"/>
        </authorList>
    </citation>
    <scope>NUCLEOTIDE SEQUENCE [LARGE SCALE GENOMIC DNA]</scope>
    <source>
        <strain evidence="2 7">Bir 172</strain>
        <strain evidence="1 6">G09901357</strain>
        <strain evidence="5">N09902308</strain>
    </source>
</reference>
<gene>
    <name evidence="4" type="ORF">DKC2_3129</name>
    <name evidence="1" type="ORF">ERS007681_04582</name>
    <name evidence="3" type="ORF">ERS007739_00272</name>
    <name evidence="2" type="ORF">ERS027646_01809</name>
</gene>
<dbReference type="Proteomes" id="UP000048948">
    <property type="component" value="Unassembled WGS sequence"/>
</dbReference>
<evidence type="ECO:0000313" key="4">
    <source>
        <dbReference type="EMBL" id="VCU51227.1"/>
    </source>
</evidence>
<dbReference type="Proteomes" id="UP000048289">
    <property type="component" value="Unassembled WGS sequence"/>
</dbReference>
<evidence type="ECO:0000313" key="2">
    <source>
        <dbReference type="EMBL" id="CKS41178.1"/>
    </source>
</evidence>
<protein>
    <submittedName>
        <fullName evidence="4">Insertion sequence element IS1533 transposase</fullName>
    </submittedName>
</protein>